<dbReference type="Proteomes" id="UP000759103">
    <property type="component" value="Unassembled WGS sequence"/>
</dbReference>
<proteinExistence type="predicted"/>
<dbReference type="InterPro" id="IPR054189">
    <property type="entry name" value="DUF6894"/>
</dbReference>
<evidence type="ECO:0000313" key="3">
    <source>
        <dbReference type="Proteomes" id="UP000759103"/>
    </source>
</evidence>
<organism evidence="2 3">
    <name type="scientific">Sphingomonas citri</name>
    <dbReference type="NCBI Taxonomy" id="2862499"/>
    <lineage>
        <taxon>Bacteria</taxon>
        <taxon>Pseudomonadati</taxon>
        <taxon>Pseudomonadota</taxon>
        <taxon>Alphaproteobacteria</taxon>
        <taxon>Sphingomonadales</taxon>
        <taxon>Sphingomonadaceae</taxon>
        <taxon>Sphingomonas</taxon>
    </lineage>
</organism>
<accession>A0ABS7BQ10</accession>
<reference evidence="2 3" key="1">
    <citation type="submission" date="2021-07" db="EMBL/GenBank/DDBJ databases">
        <title>Sphingomonas sp.</title>
        <authorList>
            <person name="Feng G."/>
            <person name="Li J."/>
            <person name="Pan M."/>
        </authorList>
    </citation>
    <scope>NUCLEOTIDE SEQUENCE [LARGE SCALE GENOMIC DNA]</scope>
    <source>
        <strain evidence="2 3">RRHST34</strain>
    </source>
</reference>
<evidence type="ECO:0000259" key="1">
    <source>
        <dbReference type="Pfam" id="PF21834"/>
    </source>
</evidence>
<name>A0ABS7BQ10_9SPHN</name>
<feature type="domain" description="DUF6894" evidence="1">
    <location>
        <begin position="3"/>
        <end position="70"/>
    </location>
</feature>
<dbReference type="EMBL" id="JAHXZN010000004">
    <property type="protein sequence ID" value="MBW6531567.1"/>
    <property type="molecule type" value="Genomic_DNA"/>
</dbReference>
<dbReference type="Pfam" id="PF21834">
    <property type="entry name" value="DUF6894"/>
    <property type="match status" value="1"/>
</dbReference>
<keyword evidence="3" id="KW-1185">Reference proteome</keyword>
<gene>
    <name evidence="2" type="ORF">KZ820_12555</name>
</gene>
<evidence type="ECO:0000313" key="2">
    <source>
        <dbReference type="EMBL" id="MBW6531567.1"/>
    </source>
</evidence>
<comment type="caution">
    <text evidence="2">The sequence shown here is derived from an EMBL/GenBank/DDBJ whole genome shotgun (WGS) entry which is preliminary data.</text>
</comment>
<sequence>MQRYFFNVRDGVSHPDAIGQEYSTLADARVAAVRFAADVMRDEVDALLRGEDWRVELVDGDGGLLFSVIVATVGTEPVA</sequence>
<protein>
    <recommendedName>
        <fullName evidence="1">DUF6894 domain-containing protein</fullName>
    </recommendedName>
</protein>
<dbReference type="RefSeq" id="WP_219748970.1">
    <property type="nucleotide sequence ID" value="NZ_JAHXZN010000004.1"/>
</dbReference>